<comment type="subunit">
    <text evidence="6">Homopolymer.</text>
</comment>
<dbReference type="EMBL" id="CP136521">
    <property type="protein sequence ID" value="WOD43207.1"/>
    <property type="molecule type" value="Genomic_DNA"/>
</dbReference>
<comment type="similarity">
    <text evidence="3 6">Belongs to the GTP cyclohydrolase I family.</text>
</comment>
<dbReference type="PANTHER" id="PTHR11109:SF7">
    <property type="entry name" value="GTP CYCLOHYDROLASE 1"/>
    <property type="match status" value="1"/>
</dbReference>
<keyword evidence="6" id="KW-0479">Metal-binding</keyword>
<dbReference type="GO" id="GO:0003934">
    <property type="term" value="F:GTP cyclohydrolase I activity"/>
    <property type="evidence" value="ECO:0007669"/>
    <property type="project" value="UniProtKB-UniRule"/>
</dbReference>
<evidence type="ECO:0000313" key="8">
    <source>
        <dbReference type="EMBL" id="WOD43207.1"/>
    </source>
</evidence>
<keyword evidence="4 6" id="KW-0554">One-carbon metabolism</keyword>
<name>A0AA97ELA7_9FLAO</name>
<dbReference type="RefSeq" id="WP_316982895.1">
    <property type="nucleotide sequence ID" value="NZ_CP136521.1"/>
</dbReference>
<dbReference type="InterPro" id="IPR001474">
    <property type="entry name" value="GTP_CycHdrlase_I"/>
</dbReference>
<evidence type="ECO:0000256" key="5">
    <source>
        <dbReference type="ARBA" id="ARBA00022801"/>
    </source>
</evidence>
<dbReference type="NCBIfam" id="NF006826">
    <property type="entry name" value="PRK09347.1-3"/>
    <property type="match status" value="1"/>
</dbReference>
<keyword evidence="9" id="KW-1185">Reference proteome</keyword>
<dbReference type="AlphaFoldDB" id="A0AA97ELA7"/>
<organism evidence="8 9">
    <name type="scientific">Hwangdonia lutea</name>
    <dbReference type="NCBI Taxonomy" id="3075823"/>
    <lineage>
        <taxon>Bacteria</taxon>
        <taxon>Pseudomonadati</taxon>
        <taxon>Bacteroidota</taxon>
        <taxon>Flavobacteriia</taxon>
        <taxon>Flavobacteriales</taxon>
        <taxon>Flavobacteriaceae</taxon>
        <taxon>Hwangdonia</taxon>
    </lineage>
</organism>
<dbReference type="SUPFAM" id="SSF55620">
    <property type="entry name" value="Tetrahydrobiopterin biosynthesis enzymes-like"/>
    <property type="match status" value="1"/>
</dbReference>
<dbReference type="FunFam" id="3.30.1130.10:FF:000001">
    <property type="entry name" value="GTP cyclohydrolase 1"/>
    <property type="match status" value="1"/>
</dbReference>
<sequence length="214" mass="24439">MKINGKGMLKTEVLPNNGIQELHQNITHQEKLKVIEYHFGKIMETLGLSLDNPSLKNTPKRVAKMYINEVFKGLDESNFPKISFFENVSGYREMVVVDNITVHSYCEHHFVPFFGKAAVAYIPKDRVIGLSKINRIVQFYASKPQIQEKLTVEIGQKLKDLLKTDDVAIYIEANHLCVASRGIKDKESVTKTTFFSGKFLKDKEKARFINSISK</sequence>
<reference evidence="9" key="1">
    <citation type="submission" date="2024-06" db="EMBL/GenBank/DDBJ databases">
        <title>Hwangdonia haimaensis gen. nov., sp. nov., a member of the family Flavobacteriaceae isolated from the haima cold seep.</title>
        <authorList>
            <person name="Li J."/>
        </authorList>
    </citation>
    <scope>NUCLEOTIDE SEQUENCE [LARGE SCALE GENOMIC DNA]</scope>
    <source>
        <strain evidence="9">SCSIO 19198</strain>
    </source>
</reference>
<dbReference type="KEGG" id="hws:RNZ46_14545"/>
<dbReference type="GO" id="GO:0005737">
    <property type="term" value="C:cytoplasm"/>
    <property type="evidence" value="ECO:0007669"/>
    <property type="project" value="TreeGrafter"/>
</dbReference>
<dbReference type="InterPro" id="IPR043133">
    <property type="entry name" value="GTP-CH-I_C/QueF"/>
</dbReference>
<dbReference type="InterPro" id="IPR018234">
    <property type="entry name" value="GTP_CycHdrlase_I_CS"/>
</dbReference>
<keyword evidence="6" id="KW-0342">GTP-binding</keyword>
<proteinExistence type="inferred from homology"/>
<comment type="catalytic activity">
    <reaction evidence="1 6">
        <text>GTP + H2O = 7,8-dihydroneopterin 3'-triphosphate + formate + H(+)</text>
        <dbReference type="Rhea" id="RHEA:17473"/>
        <dbReference type="ChEBI" id="CHEBI:15377"/>
        <dbReference type="ChEBI" id="CHEBI:15378"/>
        <dbReference type="ChEBI" id="CHEBI:15740"/>
        <dbReference type="ChEBI" id="CHEBI:37565"/>
        <dbReference type="ChEBI" id="CHEBI:58462"/>
        <dbReference type="EC" id="3.5.4.16"/>
    </reaction>
</comment>
<dbReference type="PROSITE" id="PS00859">
    <property type="entry name" value="GTP_CYCLOHYDROL_1_1"/>
    <property type="match status" value="1"/>
</dbReference>
<evidence type="ECO:0000256" key="2">
    <source>
        <dbReference type="ARBA" id="ARBA00005080"/>
    </source>
</evidence>
<dbReference type="NCBIfam" id="NF006824">
    <property type="entry name" value="PRK09347.1-1"/>
    <property type="match status" value="1"/>
</dbReference>
<dbReference type="PROSITE" id="PS00860">
    <property type="entry name" value="GTP_CYCLOHYDROL_1_2"/>
    <property type="match status" value="1"/>
</dbReference>
<evidence type="ECO:0000256" key="1">
    <source>
        <dbReference type="ARBA" id="ARBA00001052"/>
    </source>
</evidence>
<keyword evidence="5 6" id="KW-0378">Hydrolase</keyword>
<keyword evidence="6" id="KW-0547">Nucleotide-binding</keyword>
<dbReference type="NCBIfam" id="TIGR00063">
    <property type="entry name" value="folE"/>
    <property type="match status" value="1"/>
</dbReference>
<evidence type="ECO:0000259" key="7">
    <source>
        <dbReference type="Pfam" id="PF01227"/>
    </source>
</evidence>
<dbReference type="Gene3D" id="3.30.1130.10">
    <property type="match status" value="1"/>
</dbReference>
<dbReference type="PANTHER" id="PTHR11109">
    <property type="entry name" value="GTP CYCLOHYDROLASE I"/>
    <property type="match status" value="1"/>
</dbReference>
<evidence type="ECO:0000313" key="9">
    <source>
        <dbReference type="Proteomes" id="UP001302486"/>
    </source>
</evidence>
<dbReference type="EC" id="3.5.4.16" evidence="6"/>
<dbReference type="GO" id="GO:0006729">
    <property type="term" value="P:tetrahydrobiopterin biosynthetic process"/>
    <property type="evidence" value="ECO:0007669"/>
    <property type="project" value="TreeGrafter"/>
</dbReference>
<accession>A0AA97ELA7</accession>
<keyword evidence="6" id="KW-0862">Zinc</keyword>
<dbReference type="Proteomes" id="UP001302486">
    <property type="component" value="Chromosome"/>
</dbReference>
<dbReference type="InterPro" id="IPR043134">
    <property type="entry name" value="GTP-CH-I_N"/>
</dbReference>
<comment type="pathway">
    <text evidence="2 6">Cofactor biosynthesis; 7,8-dihydroneopterin triphosphate biosynthesis; 7,8-dihydroneopterin triphosphate from GTP: step 1/1.</text>
</comment>
<feature type="domain" description="GTP cyclohydrolase I" evidence="7">
    <location>
        <begin position="36"/>
        <end position="209"/>
    </location>
</feature>
<evidence type="ECO:0000256" key="6">
    <source>
        <dbReference type="HAMAP-Rule" id="MF_00223"/>
    </source>
</evidence>
<gene>
    <name evidence="6 8" type="primary">folE</name>
    <name evidence="8" type="ORF">RNZ46_14545</name>
</gene>
<dbReference type="InterPro" id="IPR020602">
    <property type="entry name" value="GTP_CycHdrlase_I_dom"/>
</dbReference>
<feature type="binding site" evidence="6">
    <location>
        <position position="109"/>
    </location>
    <ligand>
        <name>Zn(2+)</name>
        <dbReference type="ChEBI" id="CHEBI:29105"/>
    </ligand>
</feature>
<feature type="binding site" evidence="6">
    <location>
        <position position="106"/>
    </location>
    <ligand>
        <name>Zn(2+)</name>
        <dbReference type="ChEBI" id="CHEBI:29105"/>
    </ligand>
</feature>
<evidence type="ECO:0000256" key="4">
    <source>
        <dbReference type="ARBA" id="ARBA00022563"/>
    </source>
</evidence>
<evidence type="ECO:0000256" key="3">
    <source>
        <dbReference type="ARBA" id="ARBA00008085"/>
    </source>
</evidence>
<dbReference type="Gene3D" id="1.10.286.10">
    <property type="match status" value="1"/>
</dbReference>
<dbReference type="HAMAP" id="MF_00223">
    <property type="entry name" value="FolE"/>
    <property type="match status" value="1"/>
</dbReference>
<feature type="binding site" evidence="6">
    <location>
        <position position="177"/>
    </location>
    <ligand>
        <name>Zn(2+)</name>
        <dbReference type="ChEBI" id="CHEBI:29105"/>
    </ligand>
</feature>
<dbReference type="Pfam" id="PF01227">
    <property type="entry name" value="GTP_cyclohydroI"/>
    <property type="match status" value="1"/>
</dbReference>
<protein>
    <recommendedName>
        <fullName evidence="6">GTP cyclohydrolase 1</fullName>
        <ecNumber evidence="6">3.5.4.16</ecNumber>
    </recommendedName>
    <alternativeName>
        <fullName evidence="6">GTP cyclohydrolase I</fullName>
        <shortName evidence="6">GTP-CH-I</shortName>
    </alternativeName>
</protein>
<dbReference type="GO" id="GO:0008270">
    <property type="term" value="F:zinc ion binding"/>
    <property type="evidence" value="ECO:0007669"/>
    <property type="project" value="UniProtKB-UniRule"/>
</dbReference>
<dbReference type="GO" id="GO:0006730">
    <property type="term" value="P:one-carbon metabolic process"/>
    <property type="evidence" value="ECO:0007669"/>
    <property type="project" value="UniProtKB-UniRule"/>
</dbReference>
<dbReference type="GO" id="GO:0046654">
    <property type="term" value="P:tetrahydrofolate biosynthetic process"/>
    <property type="evidence" value="ECO:0007669"/>
    <property type="project" value="UniProtKB-UniRule"/>
</dbReference>
<dbReference type="GO" id="GO:0005525">
    <property type="term" value="F:GTP binding"/>
    <property type="evidence" value="ECO:0007669"/>
    <property type="project" value="UniProtKB-KW"/>
</dbReference>